<protein>
    <submittedName>
        <fullName evidence="1">Uncharacterized protein</fullName>
    </submittedName>
</protein>
<dbReference type="EMBL" id="GBXM01094493">
    <property type="protein sequence ID" value="JAH14084.1"/>
    <property type="molecule type" value="Transcribed_RNA"/>
</dbReference>
<accession>A0A0E9QBD8</accession>
<name>A0A0E9QBD8_ANGAN</name>
<dbReference type="AlphaFoldDB" id="A0A0E9QBD8"/>
<reference evidence="1" key="1">
    <citation type="submission" date="2014-11" db="EMBL/GenBank/DDBJ databases">
        <authorList>
            <person name="Amaro Gonzalez C."/>
        </authorList>
    </citation>
    <scope>NUCLEOTIDE SEQUENCE</scope>
</reference>
<proteinExistence type="predicted"/>
<organism evidence="1">
    <name type="scientific">Anguilla anguilla</name>
    <name type="common">European freshwater eel</name>
    <name type="synonym">Muraena anguilla</name>
    <dbReference type="NCBI Taxonomy" id="7936"/>
    <lineage>
        <taxon>Eukaryota</taxon>
        <taxon>Metazoa</taxon>
        <taxon>Chordata</taxon>
        <taxon>Craniata</taxon>
        <taxon>Vertebrata</taxon>
        <taxon>Euteleostomi</taxon>
        <taxon>Actinopterygii</taxon>
        <taxon>Neopterygii</taxon>
        <taxon>Teleostei</taxon>
        <taxon>Anguilliformes</taxon>
        <taxon>Anguillidae</taxon>
        <taxon>Anguilla</taxon>
    </lineage>
</organism>
<evidence type="ECO:0000313" key="1">
    <source>
        <dbReference type="EMBL" id="JAH14084.1"/>
    </source>
</evidence>
<reference evidence="1" key="2">
    <citation type="journal article" date="2015" name="Fish Shellfish Immunol.">
        <title>Early steps in the European eel (Anguilla anguilla)-Vibrio vulnificus interaction in the gills: Role of the RtxA13 toxin.</title>
        <authorList>
            <person name="Callol A."/>
            <person name="Pajuelo D."/>
            <person name="Ebbesson L."/>
            <person name="Teles M."/>
            <person name="MacKenzie S."/>
            <person name="Amaro C."/>
        </authorList>
    </citation>
    <scope>NUCLEOTIDE SEQUENCE</scope>
</reference>
<sequence>MECGTEHNIKNRHIHTVHIYTYRYVLHCIIPIKHLNTSILSWHKKTQYIKKLNDPKDNNIYQNITSAAKMQNSKGSKYPKNKK</sequence>